<dbReference type="AlphaFoldDB" id="A0A8S1H0T0"/>
<keyword evidence="3" id="KW-1185">Reference proteome</keyword>
<dbReference type="EMBL" id="CAJGYM010000009">
    <property type="protein sequence ID" value="CAD6188962.1"/>
    <property type="molecule type" value="Genomic_DNA"/>
</dbReference>
<organism evidence="2 3">
    <name type="scientific">Caenorhabditis auriculariae</name>
    <dbReference type="NCBI Taxonomy" id="2777116"/>
    <lineage>
        <taxon>Eukaryota</taxon>
        <taxon>Metazoa</taxon>
        <taxon>Ecdysozoa</taxon>
        <taxon>Nematoda</taxon>
        <taxon>Chromadorea</taxon>
        <taxon>Rhabditida</taxon>
        <taxon>Rhabditina</taxon>
        <taxon>Rhabditomorpha</taxon>
        <taxon>Rhabditoidea</taxon>
        <taxon>Rhabditidae</taxon>
        <taxon>Peloderinae</taxon>
        <taxon>Caenorhabditis</taxon>
    </lineage>
</organism>
<dbReference type="Proteomes" id="UP000835052">
    <property type="component" value="Unassembled WGS sequence"/>
</dbReference>
<feature type="compositionally biased region" description="Basic and acidic residues" evidence="1">
    <location>
        <begin position="509"/>
        <end position="519"/>
    </location>
</feature>
<name>A0A8S1H0T0_9PELO</name>
<reference evidence="2" key="1">
    <citation type="submission" date="2020-10" db="EMBL/GenBank/DDBJ databases">
        <authorList>
            <person name="Kikuchi T."/>
        </authorList>
    </citation>
    <scope>NUCLEOTIDE SEQUENCE</scope>
    <source>
        <strain evidence="2">NKZ352</strain>
    </source>
</reference>
<feature type="region of interest" description="Disordered" evidence="1">
    <location>
        <begin position="337"/>
        <end position="533"/>
    </location>
</feature>
<protein>
    <submittedName>
        <fullName evidence="2">Uncharacterized protein</fullName>
    </submittedName>
</protein>
<feature type="compositionally biased region" description="Basic and acidic residues" evidence="1">
    <location>
        <begin position="377"/>
        <end position="429"/>
    </location>
</feature>
<gene>
    <name evidence="2" type="ORF">CAUJ_LOCUS4881</name>
</gene>
<feature type="compositionally biased region" description="Basic and acidic residues" evidence="1">
    <location>
        <begin position="439"/>
        <end position="453"/>
    </location>
</feature>
<evidence type="ECO:0000313" key="3">
    <source>
        <dbReference type="Proteomes" id="UP000835052"/>
    </source>
</evidence>
<comment type="caution">
    <text evidence="2">The sequence shown here is derived from an EMBL/GenBank/DDBJ whole genome shotgun (WGS) entry which is preliminary data.</text>
</comment>
<accession>A0A8S1H0T0</accession>
<evidence type="ECO:0000313" key="2">
    <source>
        <dbReference type="EMBL" id="CAD6188962.1"/>
    </source>
</evidence>
<feature type="compositionally biased region" description="Basic and acidic residues" evidence="1">
    <location>
        <begin position="337"/>
        <end position="351"/>
    </location>
</feature>
<feature type="compositionally biased region" description="Polar residues" evidence="1">
    <location>
        <begin position="457"/>
        <end position="468"/>
    </location>
</feature>
<feature type="region of interest" description="Disordered" evidence="1">
    <location>
        <begin position="259"/>
        <end position="296"/>
    </location>
</feature>
<proteinExistence type="predicted"/>
<evidence type="ECO:0000256" key="1">
    <source>
        <dbReference type="SAM" id="MobiDB-lite"/>
    </source>
</evidence>
<sequence length="533" mass="58790">MSTQTTRRQRSLTAPKNSVACAMAGEGAKRARRSRRQSHRFDWPTELFLEPANRYAWTVYTRRAQRENGIEGINTIRGLAGKLKKIISRMTGNRKLATNCRGCGFYPVNLPSYCEASGPLIKGPGAVPSVAKQEKIPPFIINIGEPRKAQKLRKKIPSFAHIRNIGVDTNNTTSEVTHISRKLGRLHIGRRESEANAVVQTTESSIRLANRTVSRAREPIRVDGVYTARVPRPRPTNLIDDVPVPFFLRKRAAKAALLKSTSEPSLKRPRGTASMKLTEAPTSSRANTPGGRKQAAALKPQFKITPAMDRKLGIEAIKRRAAETQRIIEERRALRELSESRAKKTEEKKEVNVPLSEVENMANSNSASGIAARTSFRKKDAVSSLTRARDVEKSSSQRGKDGAQRHREGSSRDVASKRSSSRKDDDSASRHRAGSSRDFNSKKSFSREDEKAASKTRAASFNETNSKKTSSRRDDDSASRHRAASALDVVAKKSSSRDDKASKSTSKGKASDSKNEKAPKSTATSSKKSSRSE</sequence>